<name>A0A375GIA7_9BURK</name>
<dbReference type="EMBL" id="OGUS01000137">
    <property type="protein sequence ID" value="SPC19630.1"/>
    <property type="molecule type" value="Genomic_DNA"/>
</dbReference>
<gene>
    <name evidence="3" type="ORF">CO2235_MP20033</name>
    <name evidence="1" type="ORF">D2917_08360</name>
    <name evidence="2" type="ORF">JTE92_00730</name>
</gene>
<dbReference type="Pfam" id="PF05721">
    <property type="entry name" value="PhyH"/>
    <property type="match status" value="1"/>
</dbReference>
<keyword evidence="1" id="KW-0560">Oxidoreductase</keyword>
<dbReference type="PANTHER" id="PTHR20883:SF51">
    <property type="entry name" value="PHYTANOYL-COA HYDROXYLASE"/>
    <property type="match status" value="1"/>
</dbReference>
<evidence type="ECO:0000313" key="1">
    <source>
        <dbReference type="EMBL" id="QEZ44238.1"/>
    </source>
</evidence>
<evidence type="ECO:0000313" key="2">
    <source>
        <dbReference type="EMBL" id="QRQ91508.1"/>
    </source>
</evidence>
<dbReference type="PANTHER" id="PTHR20883">
    <property type="entry name" value="PHYTANOYL-COA DIOXYGENASE DOMAIN CONTAINING 1"/>
    <property type="match status" value="1"/>
</dbReference>
<dbReference type="GO" id="GO:0005506">
    <property type="term" value="F:iron ion binding"/>
    <property type="evidence" value="ECO:0007669"/>
    <property type="project" value="UniProtKB-ARBA"/>
</dbReference>
<dbReference type="GO" id="GO:0016706">
    <property type="term" value="F:2-oxoglutarate-dependent dioxygenase activity"/>
    <property type="evidence" value="ECO:0007669"/>
    <property type="project" value="UniProtKB-ARBA"/>
</dbReference>
<dbReference type="AlphaFoldDB" id="A0A375GIA7"/>
<proteinExistence type="predicted"/>
<sequence>MTASLDPSADLRADLPAAAVLTPDAADSDALLRLAQAFHANGFVILRGFGSEADCAALEAVARTHLAAVVPPVEFEADLGYPGAPSTRDAAGGGTVRRLRQAYGRDEVFHNWATDPKLVSVVQALLGEPACLTLAHHNCVMTKHPHYGSQTGWHRDTRYWSFAKPELVTVWLALGDEDESNGVLRVIPGSHRAALEPGQLDPAEFLIEAHPASQPLLQGACPLALHRGDVLFFDSRLFHAAGRNASNAVKLSVAFAYFGASNRPLEGTRSAEFGSVALPVAG</sequence>
<keyword evidence="1" id="KW-0223">Dioxygenase</keyword>
<evidence type="ECO:0000313" key="3">
    <source>
        <dbReference type="EMBL" id="SPC19630.1"/>
    </source>
</evidence>
<accession>A0A375GIA7</accession>
<protein>
    <submittedName>
        <fullName evidence="1 3">Phytanoyl-CoA dioxygenase</fullName>
    </submittedName>
</protein>
<dbReference type="InterPro" id="IPR008775">
    <property type="entry name" value="Phytyl_CoA_dOase-like"/>
</dbReference>
<dbReference type="OrthoDB" id="9791262at2"/>
<dbReference type="GeneID" id="303488016"/>
<dbReference type="Gene3D" id="2.60.120.620">
    <property type="entry name" value="q2cbj1_9rhob like domain"/>
    <property type="match status" value="1"/>
</dbReference>
<reference evidence="3 4" key="1">
    <citation type="submission" date="2018-01" db="EMBL/GenBank/DDBJ databases">
        <authorList>
            <person name="Clerissi C."/>
        </authorList>
    </citation>
    <scope>NUCLEOTIDE SEQUENCE [LARGE SCALE GENOMIC DNA]</scope>
    <source>
        <strain evidence="3">Cupriavidus oxalaticus LMG 2235</strain>
        <plasmid evidence="4">co2235_mp</plasmid>
    </source>
</reference>
<keyword evidence="6" id="KW-1185">Reference proteome</keyword>
<organism evidence="1 5">
    <name type="scientific">Cupriavidus oxalaticus</name>
    <dbReference type="NCBI Taxonomy" id="96344"/>
    <lineage>
        <taxon>Bacteria</taxon>
        <taxon>Pseudomonadati</taxon>
        <taxon>Pseudomonadota</taxon>
        <taxon>Betaproteobacteria</taxon>
        <taxon>Burkholderiales</taxon>
        <taxon>Burkholderiaceae</taxon>
        <taxon>Cupriavidus</taxon>
    </lineage>
</organism>
<evidence type="ECO:0000313" key="4">
    <source>
        <dbReference type="Proteomes" id="UP000256862"/>
    </source>
</evidence>
<dbReference type="EMBL" id="CP069811">
    <property type="protein sequence ID" value="QRQ91508.1"/>
    <property type="molecule type" value="Genomic_DNA"/>
</dbReference>
<reference evidence="1 5" key="2">
    <citation type="submission" date="2018-09" db="EMBL/GenBank/DDBJ databases">
        <title>Complete genome sequence of Cupriavidus oxalaticus T2, a bacterium capable of phenol tolerance and degradation.</title>
        <authorList>
            <person name="Yan J."/>
        </authorList>
    </citation>
    <scope>NUCLEOTIDE SEQUENCE [LARGE SCALE GENOMIC DNA]</scope>
    <source>
        <strain evidence="1 5">T2</strain>
    </source>
</reference>
<evidence type="ECO:0000313" key="6">
    <source>
        <dbReference type="Proteomes" id="UP000623307"/>
    </source>
</evidence>
<evidence type="ECO:0000313" key="5">
    <source>
        <dbReference type="Proteomes" id="UP000325743"/>
    </source>
</evidence>
<dbReference type="Proteomes" id="UP000623307">
    <property type="component" value="Chromosome 1"/>
</dbReference>
<reference evidence="2 6" key="3">
    <citation type="submission" date="2021-02" db="EMBL/GenBank/DDBJ databases">
        <title>Complete Genome Sequence of Cupriavidus oxalaticus Strain Ox1, a Soil Oxalate-Degrading Species.</title>
        <authorList>
            <person name="Palmieri F."/>
            <person name="Udriet P."/>
            <person name="Deuasquier M."/>
            <person name="Beaudoing E."/>
            <person name="Johnson S.L."/>
            <person name="Davenport K.W."/>
            <person name="Chain P.S."/>
            <person name="Bindschedler S."/>
            <person name="Junier P."/>
        </authorList>
    </citation>
    <scope>NUCLEOTIDE SEQUENCE [LARGE SCALE GENOMIC DNA]</scope>
    <source>
        <strain evidence="2 6">Ox1</strain>
    </source>
</reference>
<dbReference type="RefSeq" id="WP_063241079.1">
    <property type="nucleotide sequence ID" value="NZ_CP032518.1"/>
</dbReference>
<dbReference type="EMBL" id="CP032518">
    <property type="protein sequence ID" value="QEZ44238.1"/>
    <property type="molecule type" value="Genomic_DNA"/>
</dbReference>
<dbReference type="Proteomes" id="UP000325743">
    <property type="component" value="Chromosome 1"/>
</dbReference>
<geneLocation type="plasmid" evidence="4">
    <name>co2235_mp</name>
</geneLocation>
<dbReference type="Proteomes" id="UP000256862">
    <property type="component" value="Plasmid CO2235_mp"/>
</dbReference>
<dbReference type="SUPFAM" id="SSF51197">
    <property type="entry name" value="Clavaminate synthase-like"/>
    <property type="match status" value="1"/>
</dbReference>